<organism evidence="1 2">
    <name type="scientific">Dentiscutata erythropus</name>
    <dbReference type="NCBI Taxonomy" id="1348616"/>
    <lineage>
        <taxon>Eukaryota</taxon>
        <taxon>Fungi</taxon>
        <taxon>Fungi incertae sedis</taxon>
        <taxon>Mucoromycota</taxon>
        <taxon>Glomeromycotina</taxon>
        <taxon>Glomeromycetes</taxon>
        <taxon>Diversisporales</taxon>
        <taxon>Gigasporaceae</taxon>
        <taxon>Dentiscutata</taxon>
    </lineage>
</organism>
<sequence>MENGIVKVILHFISLPISKFLKKSIQKILQISDSEMLNLPKRRGNIGLFRIVEKIKMS</sequence>
<dbReference type="Proteomes" id="UP000789405">
    <property type="component" value="Unassembled WGS sequence"/>
</dbReference>
<evidence type="ECO:0000313" key="1">
    <source>
        <dbReference type="EMBL" id="CAG8792016.1"/>
    </source>
</evidence>
<name>A0A9N9JU54_9GLOM</name>
<comment type="caution">
    <text evidence="1">The sequence shown here is derived from an EMBL/GenBank/DDBJ whole genome shotgun (WGS) entry which is preliminary data.</text>
</comment>
<dbReference type="AlphaFoldDB" id="A0A9N9JU54"/>
<keyword evidence="2" id="KW-1185">Reference proteome</keyword>
<reference evidence="1" key="1">
    <citation type="submission" date="2021-06" db="EMBL/GenBank/DDBJ databases">
        <authorList>
            <person name="Kallberg Y."/>
            <person name="Tangrot J."/>
            <person name="Rosling A."/>
        </authorList>
    </citation>
    <scope>NUCLEOTIDE SEQUENCE</scope>
    <source>
        <strain evidence="1">MA453B</strain>
    </source>
</reference>
<evidence type="ECO:0000313" key="2">
    <source>
        <dbReference type="Proteomes" id="UP000789405"/>
    </source>
</evidence>
<feature type="non-terminal residue" evidence="1">
    <location>
        <position position="1"/>
    </location>
</feature>
<dbReference type="EMBL" id="CAJVPY010028032">
    <property type="protein sequence ID" value="CAG8792016.1"/>
    <property type="molecule type" value="Genomic_DNA"/>
</dbReference>
<protein>
    <submittedName>
        <fullName evidence="1">25756_t:CDS:1</fullName>
    </submittedName>
</protein>
<proteinExistence type="predicted"/>
<accession>A0A9N9JU54</accession>
<gene>
    <name evidence="1" type="ORF">DERYTH_LOCUS21617</name>
</gene>